<feature type="chain" id="PRO_5045905120" description="L,D-TPase catalytic domain-containing protein" evidence="8">
    <location>
        <begin position="27"/>
        <end position="436"/>
    </location>
</feature>
<evidence type="ECO:0000259" key="9">
    <source>
        <dbReference type="PROSITE" id="PS52029"/>
    </source>
</evidence>
<evidence type="ECO:0000313" key="11">
    <source>
        <dbReference type="Proteomes" id="UP001500827"/>
    </source>
</evidence>
<feature type="domain" description="L,D-TPase catalytic" evidence="9">
    <location>
        <begin position="210"/>
        <end position="405"/>
    </location>
</feature>
<feature type="active site" description="Nucleophile" evidence="7">
    <location>
        <position position="365"/>
    </location>
</feature>
<comment type="similarity">
    <text evidence="2">Belongs to the YkuD family.</text>
</comment>
<evidence type="ECO:0000256" key="5">
    <source>
        <dbReference type="ARBA" id="ARBA00022984"/>
    </source>
</evidence>
<keyword evidence="11" id="KW-1185">Reference proteome</keyword>
<dbReference type="Pfam" id="PF03734">
    <property type="entry name" value="YkuD"/>
    <property type="match status" value="1"/>
</dbReference>
<dbReference type="Gene3D" id="2.40.440.10">
    <property type="entry name" value="L,D-transpeptidase catalytic domain-like"/>
    <property type="match status" value="1"/>
</dbReference>
<dbReference type="PANTHER" id="PTHR41533:SF2">
    <property type="entry name" value="BLR7131 PROTEIN"/>
    <property type="match status" value="1"/>
</dbReference>
<feature type="signal peptide" evidence="8">
    <location>
        <begin position="1"/>
        <end position="26"/>
    </location>
</feature>
<dbReference type="PROSITE" id="PS52029">
    <property type="entry name" value="LD_TPASE"/>
    <property type="match status" value="1"/>
</dbReference>
<proteinExistence type="inferred from homology"/>
<dbReference type="EMBL" id="BAABBM010000001">
    <property type="protein sequence ID" value="GAA3907570.1"/>
    <property type="molecule type" value="Genomic_DNA"/>
</dbReference>
<dbReference type="PANTHER" id="PTHR41533">
    <property type="entry name" value="L,D-TRANSPEPTIDASE HI_1667-RELATED"/>
    <property type="match status" value="1"/>
</dbReference>
<evidence type="ECO:0000256" key="2">
    <source>
        <dbReference type="ARBA" id="ARBA00005992"/>
    </source>
</evidence>
<comment type="pathway">
    <text evidence="1 7">Cell wall biogenesis; peptidoglycan biosynthesis.</text>
</comment>
<evidence type="ECO:0000256" key="7">
    <source>
        <dbReference type="PROSITE-ProRule" id="PRU01373"/>
    </source>
</evidence>
<evidence type="ECO:0000256" key="8">
    <source>
        <dbReference type="SAM" id="SignalP"/>
    </source>
</evidence>
<keyword evidence="4 7" id="KW-0133">Cell shape</keyword>
<keyword evidence="6 7" id="KW-0961">Cell wall biogenesis/degradation</keyword>
<dbReference type="InterPro" id="IPR005490">
    <property type="entry name" value="LD_TPept_cat_dom"/>
</dbReference>
<dbReference type="InterPro" id="IPR052905">
    <property type="entry name" value="LD-transpeptidase_YkuD-like"/>
</dbReference>
<accession>A0ABP7LUB8</accession>
<dbReference type="InterPro" id="IPR038063">
    <property type="entry name" value="Transpep_catalytic_dom"/>
</dbReference>
<protein>
    <recommendedName>
        <fullName evidence="9">L,D-TPase catalytic domain-containing protein</fullName>
    </recommendedName>
</protein>
<evidence type="ECO:0000256" key="1">
    <source>
        <dbReference type="ARBA" id="ARBA00004752"/>
    </source>
</evidence>
<sequence length="436" mass="47048">MATDLTKMGLIAVTALGLATSTSLSAQMPLATPSLSSGSAAAVASYYDTRLAPAIWFRANADGAAISQLTAILQRAPFDGFSEGPQLAAQVQAAAAQARSGNPADVKAAERVLSTAWVRYVQAVKRPTPGMIYAYPVLQPQGTRPDQILLTAAAAPSLTTYLANTSNLNPVYQQIRDTAWAEAQSTGNLTPDPRLLANLDRARSIPSTGRFLIVDSGTQLLTLYENGRPADSMKVIVGTYELPTPLISSIMYYVTYNPYWHAPDHLVRKTIAPNALKLGPSYLKSHGYNVLNEWSETATIVDPKSVDWKAAAAGTAHLLVRQDPGPLNSMGRLKFPFPNPEDIYLHDTPNKALFAKDVRNLSNGCVRVEDATRLGRWLLGTDPVAPGKDPEMRVHLPAGVPIVLTYITAQVRDGKVTYLPDIYGWDKRAAQQVAAN</sequence>
<evidence type="ECO:0000256" key="3">
    <source>
        <dbReference type="ARBA" id="ARBA00022679"/>
    </source>
</evidence>
<dbReference type="Proteomes" id="UP001500827">
    <property type="component" value="Unassembled WGS sequence"/>
</dbReference>
<gene>
    <name evidence="10" type="ORF">GCM10022276_27510</name>
</gene>
<evidence type="ECO:0000256" key="4">
    <source>
        <dbReference type="ARBA" id="ARBA00022960"/>
    </source>
</evidence>
<keyword evidence="5 7" id="KW-0573">Peptidoglycan synthesis</keyword>
<dbReference type="CDD" id="cd16913">
    <property type="entry name" value="YkuD_like"/>
    <property type="match status" value="1"/>
</dbReference>
<organism evidence="10 11">
    <name type="scientific">Sphingomonas limnosediminicola</name>
    <dbReference type="NCBI Taxonomy" id="940133"/>
    <lineage>
        <taxon>Bacteria</taxon>
        <taxon>Pseudomonadati</taxon>
        <taxon>Pseudomonadota</taxon>
        <taxon>Alphaproteobacteria</taxon>
        <taxon>Sphingomonadales</taxon>
        <taxon>Sphingomonadaceae</taxon>
        <taxon>Sphingomonas</taxon>
    </lineage>
</organism>
<evidence type="ECO:0000256" key="6">
    <source>
        <dbReference type="ARBA" id="ARBA00023316"/>
    </source>
</evidence>
<keyword evidence="3" id="KW-0808">Transferase</keyword>
<comment type="caution">
    <text evidence="10">The sequence shown here is derived from an EMBL/GenBank/DDBJ whole genome shotgun (WGS) entry which is preliminary data.</text>
</comment>
<evidence type="ECO:0000313" key="10">
    <source>
        <dbReference type="EMBL" id="GAA3907570.1"/>
    </source>
</evidence>
<name>A0ABP7LUB8_9SPHN</name>
<feature type="active site" description="Proton donor/acceptor" evidence="7">
    <location>
        <position position="346"/>
    </location>
</feature>
<dbReference type="SUPFAM" id="SSF141523">
    <property type="entry name" value="L,D-transpeptidase catalytic domain-like"/>
    <property type="match status" value="1"/>
</dbReference>
<keyword evidence="8" id="KW-0732">Signal</keyword>
<dbReference type="InterPro" id="IPR045380">
    <property type="entry name" value="LD_TPept_scaffold_dom"/>
</dbReference>
<reference evidence="11" key="1">
    <citation type="journal article" date="2019" name="Int. J. Syst. Evol. Microbiol.">
        <title>The Global Catalogue of Microorganisms (GCM) 10K type strain sequencing project: providing services to taxonomists for standard genome sequencing and annotation.</title>
        <authorList>
            <consortium name="The Broad Institute Genomics Platform"/>
            <consortium name="The Broad Institute Genome Sequencing Center for Infectious Disease"/>
            <person name="Wu L."/>
            <person name="Ma J."/>
        </authorList>
    </citation>
    <scope>NUCLEOTIDE SEQUENCE [LARGE SCALE GENOMIC DNA]</scope>
    <source>
        <strain evidence="11">JCM 17543</strain>
    </source>
</reference>
<dbReference type="Pfam" id="PF20142">
    <property type="entry name" value="Scaffold"/>
    <property type="match status" value="1"/>
</dbReference>